<evidence type="ECO:0000256" key="16">
    <source>
        <dbReference type="ARBA" id="ARBA00023212"/>
    </source>
</evidence>
<reference evidence="29 30" key="1">
    <citation type="submission" date="2025-05" db="UniProtKB">
        <authorList>
            <consortium name="RefSeq"/>
        </authorList>
    </citation>
    <scope>IDENTIFICATION</scope>
    <source>
        <tissue evidence="29 30">Muscle</tissue>
    </source>
</reference>
<dbReference type="InterPro" id="IPR008465">
    <property type="entry name" value="DAG1_C"/>
</dbReference>
<dbReference type="InterPro" id="IPR027468">
    <property type="entry name" value="Alpha-dystroglycan_domain_2"/>
</dbReference>
<evidence type="ECO:0000256" key="8">
    <source>
        <dbReference type="ARBA" id="ARBA00022525"/>
    </source>
</evidence>
<dbReference type="Pfam" id="PF05454">
    <property type="entry name" value="DAG1"/>
    <property type="match status" value="2"/>
</dbReference>
<keyword evidence="13" id="KW-0770">Synapse</keyword>
<evidence type="ECO:0000259" key="27">
    <source>
        <dbReference type="PROSITE" id="PS51699"/>
    </source>
</evidence>
<dbReference type="Pfam" id="PF05345">
    <property type="entry name" value="He_PIG"/>
    <property type="match status" value="1"/>
</dbReference>
<comment type="function">
    <text evidence="19">The dystroglycan complex is involved in a number of processes including laminin and basement membrane assembly, sarcolemmal stability, cell survival, peripheral nerve myelination, nodal structure, cell migration, and epithelial polarization.</text>
</comment>
<dbReference type="SUPFAM" id="SSF111006">
    <property type="entry name" value="Dystroglycan, domain 2"/>
    <property type="match status" value="1"/>
</dbReference>
<dbReference type="Gene3D" id="3.30.70.1040">
    <property type="entry name" value="Dystroglycan, domain 2"/>
    <property type="match status" value="1"/>
</dbReference>
<comment type="function">
    <text evidence="20">Transmembrane protein that plays important roles in connecting the extracellular matrix to the cytoskeleton. Acts as a cell adhesion receptor in both muscle and non-muscle tissues. Receptor for both DMD and UTRN and, through these interactions, scaffolds axin to the cytoskeleton. Also functions in cell adhesion-mediated signaling and implicated in cell polarity.</text>
</comment>
<keyword evidence="6" id="KW-1003">Cell membrane</keyword>
<keyword evidence="28" id="KW-1185">Reference proteome</keyword>
<evidence type="ECO:0000256" key="14">
    <source>
        <dbReference type="ARBA" id="ARBA00023157"/>
    </source>
</evidence>
<proteinExistence type="predicted"/>
<dbReference type="PANTHER" id="PTHR21559">
    <property type="entry name" value="DYSTROGLYCAN-RELATED"/>
    <property type="match status" value="1"/>
</dbReference>
<evidence type="ECO:0000256" key="22">
    <source>
        <dbReference type="ARBA" id="ARBA00030092"/>
    </source>
</evidence>
<dbReference type="SUPFAM" id="SSF49313">
    <property type="entry name" value="Cadherin-like"/>
    <property type="match status" value="3"/>
</dbReference>
<evidence type="ECO:0000256" key="6">
    <source>
        <dbReference type="ARBA" id="ARBA00022475"/>
    </source>
</evidence>
<evidence type="ECO:0000313" key="28">
    <source>
        <dbReference type="Proteomes" id="UP000694941"/>
    </source>
</evidence>
<organism evidence="28 31">
    <name type="scientific">Limulus polyphemus</name>
    <name type="common">Atlantic horseshoe crab</name>
    <dbReference type="NCBI Taxonomy" id="6850"/>
    <lineage>
        <taxon>Eukaryota</taxon>
        <taxon>Metazoa</taxon>
        <taxon>Ecdysozoa</taxon>
        <taxon>Arthropoda</taxon>
        <taxon>Chelicerata</taxon>
        <taxon>Merostomata</taxon>
        <taxon>Xiphosura</taxon>
        <taxon>Limulidae</taxon>
        <taxon>Limulus</taxon>
    </lineage>
</organism>
<dbReference type="RefSeq" id="XP_013780975.1">
    <property type="nucleotide sequence ID" value="XM_013925521.2"/>
</dbReference>
<keyword evidence="17" id="KW-0539">Nucleus</keyword>
<evidence type="ECO:0000256" key="3">
    <source>
        <dbReference type="ARBA" id="ARBA00004245"/>
    </source>
</evidence>
<dbReference type="SMART" id="SM00736">
    <property type="entry name" value="CADG"/>
    <property type="match status" value="3"/>
</dbReference>
<dbReference type="InterPro" id="IPR013783">
    <property type="entry name" value="Ig-like_fold"/>
</dbReference>
<feature type="region of interest" description="Disordered" evidence="25">
    <location>
        <begin position="313"/>
        <end position="349"/>
    </location>
</feature>
<evidence type="ECO:0000313" key="29">
    <source>
        <dbReference type="RefSeq" id="XP_013780975.1"/>
    </source>
</evidence>
<dbReference type="PANTHER" id="PTHR21559:SF21">
    <property type="entry name" value="DYSTROGLYCAN 1"/>
    <property type="match status" value="1"/>
</dbReference>
<dbReference type="InterPro" id="IPR006644">
    <property type="entry name" value="Cadg"/>
</dbReference>
<feature type="domain" description="Peptidase S72" evidence="27">
    <location>
        <begin position="602"/>
        <end position="712"/>
    </location>
</feature>
<dbReference type="Gene3D" id="2.60.40.10">
    <property type="entry name" value="Immunoglobulins"/>
    <property type="match status" value="3"/>
</dbReference>
<evidence type="ECO:0000256" key="7">
    <source>
        <dbReference type="ARBA" id="ARBA00022490"/>
    </source>
</evidence>
<evidence type="ECO:0000256" key="23">
    <source>
        <dbReference type="ARBA" id="ARBA00031034"/>
    </source>
</evidence>
<evidence type="ECO:0000256" key="25">
    <source>
        <dbReference type="SAM" id="MobiDB-lite"/>
    </source>
</evidence>
<dbReference type="PROSITE" id="PS51699">
    <property type="entry name" value="SEA_DG"/>
    <property type="match status" value="2"/>
</dbReference>
<dbReference type="RefSeq" id="XP_022248893.1">
    <property type="nucleotide sequence ID" value="XM_022393185.1"/>
</dbReference>
<keyword evidence="11" id="KW-0732">Signal</keyword>
<evidence type="ECO:0000256" key="20">
    <source>
        <dbReference type="ARBA" id="ARBA00024991"/>
    </source>
</evidence>
<gene>
    <name evidence="29 30 31" type="primary">LOC106465313</name>
</gene>
<dbReference type="GeneID" id="106465313"/>
<feature type="region of interest" description="Disordered" evidence="25">
    <location>
        <begin position="361"/>
        <end position="386"/>
    </location>
</feature>
<evidence type="ECO:0000256" key="21">
    <source>
        <dbReference type="ARBA" id="ARBA00026224"/>
    </source>
</evidence>
<evidence type="ECO:0000256" key="26">
    <source>
        <dbReference type="SAM" id="Phobius"/>
    </source>
</evidence>
<evidence type="ECO:0000256" key="1">
    <source>
        <dbReference type="ARBA" id="ARBA00004135"/>
    </source>
</evidence>
<keyword evidence="7" id="KW-0963">Cytoplasm</keyword>
<keyword evidence="9" id="KW-0597">Phosphoprotein</keyword>
<dbReference type="Proteomes" id="UP000694941">
    <property type="component" value="Unplaced"/>
</dbReference>
<keyword evidence="12 26" id="KW-1133">Transmembrane helix</keyword>
<keyword evidence="10 26" id="KW-0812">Transmembrane</keyword>
<name>A0ABM1SZ37_LIMPO</name>
<evidence type="ECO:0000256" key="19">
    <source>
        <dbReference type="ARBA" id="ARBA00023567"/>
    </source>
</evidence>
<evidence type="ECO:0000256" key="15">
    <source>
        <dbReference type="ARBA" id="ARBA00023180"/>
    </source>
</evidence>
<evidence type="ECO:0000313" key="31">
    <source>
        <dbReference type="RefSeq" id="XP_022248893.1"/>
    </source>
</evidence>
<evidence type="ECO:0000256" key="5">
    <source>
        <dbReference type="ARBA" id="ARBA00004642"/>
    </source>
</evidence>
<evidence type="ECO:0000256" key="10">
    <source>
        <dbReference type="ARBA" id="ARBA00022692"/>
    </source>
</evidence>
<keyword evidence="16" id="KW-0206">Cytoskeleton</keyword>
<feature type="compositionally biased region" description="Acidic residues" evidence="25">
    <location>
        <begin position="332"/>
        <end position="343"/>
    </location>
</feature>
<feature type="region of interest" description="Disordered" evidence="25">
    <location>
        <begin position="1019"/>
        <end position="1108"/>
    </location>
</feature>
<evidence type="ECO:0000256" key="4">
    <source>
        <dbReference type="ARBA" id="ARBA00004251"/>
    </source>
</evidence>
<evidence type="ECO:0000256" key="18">
    <source>
        <dbReference type="ARBA" id="ARBA00023257"/>
    </source>
</evidence>
<feature type="compositionally biased region" description="Low complexity" evidence="25">
    <location>
        <begin position="1061"/>
        <end position="1075"/>
    </location>
</feature>
<dbReference type="InterPro" id="IPR030398">
    <property type="entry name" value="SEA_DG_dom"/>
</dbReference>
<keyword evidence="8" id="KW-0964">Secreted</keyword>
<keyword evidence="26" id="KW-0472">Membrane</keyword>
<dbReference type="Pfam" id="PF18424">
    <property type="entry name" value="a_DG1_N2"/>
    <property type="match status" value="1"/>
</dbReference>
<evidence type="ECO:0000256" key="13">
    <source>
        <dbReference type="ARBA" id="ARBA00023018"/>
    </source>
</evidence>
<feature type="domain" description="Peptidase S72" evidence="27">
    <location>
        <begin position="827"/>
        <end position="940"/>
    </location>
</feature>
<keyword evidence="14" id="KW-1015">Disulfide bond</keyword>
<evidence type="ECO:0000256" key="9">
    <source>
        <dbReference type="ARBA" id="ARBA00022553"/>
    </source>
</evidence>
<evidence type="ECO:0000313" key="30">
    <source>
        <dbReference type="RefSeq" id="XP_013780976.1"/>
    </source>
</evidence>
<evidence type="ECO:0000256" key="24">
    <source>
        <dbReference type="ARBA" id="ARBA00034100"/>
    </source>
</evidence>
<evidence type="ECO:0000256" key="17">
    <source>
        <dbReference type="ARBA" id="ARBA00023242"/>
    </source>
</evidence>
<accession>A0ABM1SZ37</accession>
<sequence length="1108" mass="124374">MKLPFNLLRSMLPKNLCYRSIQMIVLIIPALLCMTCVSVNATKAGSFNRPQNLPKKDVEVKRFWGVPDTTATIGKLFNYSIPEDAFTGQVDQYKVLEAGESTLPKWLKFDQTEHTFLGVPTSNDQGQYYISVKAFGPPDINGHPSVGKDIFSIEVVPELPHFSSAHLGTEFFHCPKGESITVASVFVDSTFNDLTSTQRVDVISKLASLAGILGDFIKISPLTKEWKVFDESALLAGPGTVKSRQKAGVAFQWQVGCFGLISPSHKSKISDLEWLAANGSLGTLLGYSVIGWNVVSQQPLVVHRERREVNLRGTPVPEAPLPTKWPTFSEIDGPDEPSEETEIPESRVIPTMASPSFMLPSHRHRHHHGEDFGEAGQRNYRGGGQVSPSPTYYYHHLPTTKLYSPMMTPVFQPERPTVYFSPSVIEELQPSRSQLEEMTPVDTLLSSPVMSDTESSLPTERIVLSSVAESSFIQPTKTYIPEKPTKKPIIPINYKPTVQNHIKKLQLYTGQVWSWEVPEDTFSDYEDGSTRNLKLIFMTVKRMAVSPSLWIQFDPERQKLYALPFAQNIGKYDFILEAMDSHGMSTFDQFQIQVLEDPSQLGLHHEFIMTLKYEKWRYLINIDWEIEVVKKLAKVFGDEDTTHISVQSVTQEPPSLSWTNFSLPNYPCPQEAIGILMRKLVANDRDRPSKLLRKTMKPEFNIQKIDVNFHGICDVSPSPTDTNFSPRLQNPVDTVKIKVGEILQFTIPENTFYDIEDGNTINLQLLLLTSDNKELAQSSWIQFNSDSQVIFGLPFEENIGSHEYQLIAIDGEGKEVSDVFVVTVESPPHMENSVEFSVHIDTDFGEINQDMSKKILVAHKLASVFGDPNPQYLQILSITNGSVVYTWTNNTLPSEHCPEDTISELINHMLVLNKTVSERFIQKMGPEFKIDQVNVDPQGACIGVFTPISAKPEQPLEEPAVPDDDIYITTVIPAVVIVIMLIIAVMVACFLYRRRRKGKMKMEDSSSFMNKGVPIIFADELDEKPKPAKSPSIMKEEKPPLSSPENGKTAEEAAQHIPLLPKNSEPSPDSSSSPLYHPPPPFTTNRDSKNTRPKTAPTYRQPPPYVPP</sequence>
<dbReference type="InterPro" id="IPR015919">
    <property type="entry name" value="Cadherin-like_sf"/>
</dbReference>
<evidence type="ECO:0000256" key="12">
    <source>
        <dbReference type="ARBA" id="ARBA00022989"/>
    </source>
</evidence>
<dbReference type="CDD" id="cd11303">
    <property type="entry name" value="Dystroglycan_repeat"/>
    <property type="match status" value="1"/>
</dbReference>
<comment type="subcellular location">
    <subcellularLocation>
        <location evidence="1">Cell membrane</location>
        <location evidence="1">Sarcolemma</location>
    </subcellularLocation>
    <subcellularLocation>
        <location evidence="4">Cell membrane</location>
        <topology evidence="4">Single-pass type I membrane protein</topology>
    </subcellularLocation>
    <subcellularLocation>
        <location evidence="3">Cytoplasm</location>
        <location evidence="3">Cytoskeleton</location>
    </subcellularLocation>
    <subcellularLocation>
        <location evidence="5">Nucleus</location>
        <location evidence="5">Nucleoplasm</location>
    </subcellularLocation>
    <subcellularLocation>
        <location evidence="24">Postsynaptic cell membrane</location>
    </subcellularLocation>
    <subcellularLocation>
        <location evidence="2">Secreted</location>
        <location evidence="2">Extracellular space</location>
    </subcellularLocation>
</comment>
<feature type="transmembrane region" description="Helical" evidence="26">
    <location>
        <begin position="966"/>
        <end position="992"/>
    </location>
</feature>
<dbReference type="RefSeq" id="XP_013780976.1">
    <property type="nucleotide sequence ID" value="XM_013925522.2"/>
</dbReference>
<protein>
    <recommendedName>
        <fullName evidence="21">Dystroglycan 1</fullName>
    </recommendedName>
    <alternativeName>
        <fullName evidence="23">Dystroglycan</fullName>
    </alternativeName>
    <alternativeName>
        <fullName evidence="22">Dystrophin-associated glycoprotein 1</fullName>
    </alternativeName>
</protein>
<evidence type="ECO:0000256" key="2">
    <source>
        <dbReference type="ARBA" id="ARBA00004239"/>
    </source>
</evidence>
<keyword evidence="18" id="KW-0628">Postsynaptic cell membrane</keyword>
<evidence type="ECO:0000256" key="11">
    <source>
        <dbReference type="ARBA" id="ARBA00022729"/>
    </source>
</evidence>
<dbReference type="InterPro" id="IPR041631">
    <property type="entry name" value="Alpha_DG1_N2"/>
</dbReference>
<keyword evidence="15" id="KW-0325">Glycoprotein</keyword>